<reference evidence="3 4" key="1">
    <citation type="journal article" date="2009" name="Genome Res.">
        <title>Comparative genomic analyses of the human fungal pathogens Coccidioides and their relatives.</title>
        <authorList>
            <person name="Sharpton T.J."/>
            <person name="Stajich J.E."/>
            <person name="Rounsley S.D."/>
            <person name="Gardner M.J."/>
            <person name="Wortman J.R."/>
            <person name="Jordar V.S."/>
            <person name="Maiti R."/>
            <person name="Kodira C.D."/>
            <person name="Neafsey D.E."/>
            <person name="Zeng Q."/>
            <person name="Hung C.-Y."/>
            <person name="McMahan C."/>
            <person name="Muszewska A."/>
            <person name="Grynberg M."/>
            <person name="Mandel M.A."/>
            <person name="Kellner E.M."/>
            <person name="Barker B.M."/>
            <person name="Galgiani J.N."/>
            <person name="Orbach M.J."/>
            <person name="Kirkland T.N."/>
            <person name="Cole G.T."/>
            <person name="Henn M.R."/>
            <person name="Birren B.W."/>
            <person name="Taylor J.W."/>
        </authorList>
    </citation>
    <scope>NUCLEOTIDE SEQUENCE [LARGE SCALE GENOMIC DNA]</scope>
    <source>
        <strain evidence="4">C735</strain>
    </source>
</reference>
<comment type="caution">
    <text evidence="3">The sequence shown here is derived from an EMBL/GenBank/DDBJ whole genome shotgun (WGS) entry which is preliminary data.</text>
</comment>
<sequence length="173" mass="17644">MASIQTRTDVAPTGTSAVTSAVPTACGATTYDIPTKDAACAVPGTEHKDSMEKCCDAPVVTYNEGCGMYCLASGGTVGDLVKCLIGDGIADGKVFCNKEMNATATTTPTPTGRDDDDDDHDDDDDEPTNTDGSPASTSSSAALANLPPQTLSKPAIGVLFTLFFSTFAGVVFA</sequence>
<keyword evidence="2" id="KW-1133">Transmembrane helix</keyword>
<evidence type="ECO:0000256" key="2">
    <source>
        <dbReference type="SAM" id="Phobius"/>
    </source>
</evidence>
<dbReference type="KEGG" id="cpw:9695160"/>
<feature type="transmembrane region" description="Helical" evidence="2">
    <location>
        <begin position="155"/>
        <end position="172"/>
    </location>
</feature>
<feature type="compositionally biased region" description="Low complexity" evidence="1">
    <location>
        <begin position="129"/>
        <end position="144"/>
    </location>
</feature>
<dbReference type="HOGENOM" id="CLU_108553_2_0_1"/>
<keyword evidence="2" id="KW-0812">Transmembrane</keyword>
<keyword evidence="2" id="KW-0472">Membrane</keyword>
<gene>
    <name evidence="3" type="ORF">CPC735_028560</name>
</gene>
<dbReference type="VEuPathDB" id="FungiDB:CPC735_028560"/>
<protein>
    <submittedName>
        <fullName evidence="3">Uncharacterized protein</fullName>
    </submittedName>
</protein>
<feature type="compositionally biased region" description="Acidic residues" evidence="1">
    <location>
        <begin position="114"/>
        <end position="128"/>
    </location>
</feature>
<dbReference type="EMBL" id="ACFW01000025">
    <property type="protein sequence ID" value="EER27520.1"/>
    <property type="molecule type" value="Genomic_DNA"/>
</dbReference>
<evidence type="ECO:0000313" key="3">
    <source>
        <dbReference type="EMBL" id="EER27520.1"/>
    </source>
</evidence>
<dbReference type="AlphaFoldDB" id="C5P7X0"/>
<proteinExistence type="predicted"/>
<evidence type="ECO:0000313" key="4">
    <source>
        <dbReference type="Proteomes" id="UP000009084"/>
    </source>
</evidence>
<feature type="region of interest" description="Disordered" evidence="1">
    <location>
        <begin position="101"/>
        <end position="145"/>
    </location>
</feature>
<accession>C5P7X0</accession>
<dbReference type="Proteomes" id="UP000009084">
    <property type="component" value="Unassembled WGS sequence"/>
</dbReference>
<dbReference type="OrthoDB" id="3520229at2759"/>
<name>C5P7X0_COCP7</name>
<organism evidence="3 4">
    <name type="scientific">Coccidioides posadasii (strain C735)</name>
    <name type="common">Valley fever fungus</name>
    <dbReference type="NCBI Taxonomy" id="222929"/>
    <lineage>
        <taxon>Eukaryota</taxon>
        <taxon>Fungi</taxon>
        <taxon>Dikarya</taxon>
        <taxon>Ascomycota</taxon>
        <taxon>Pezizomycotina</taxon>
        <taxon>Eurotiomycetes</taxon>
        <taxon>Eurotiomycetidae</taxon>
        <taxon>Onygenales</taxon>
        <taxon>Onygenaceae</taxon>
        <taxon>Coccidioides</taxon>
    </lineage>
</organism>
<evidence type="ECO:0000256" key="1">
    <source>
        <dbReference type="SAM" id="MobiDB-lite"/>
    </source>
</evidence>